<name>A0A419VX21_9BACT</name>
<keyword evidence="1 4" id="KW-0808">Transferase</keyword>
<dbReference type="PROSITE" id="PS51186">
    <property type="entry name" value="GNAT"/>
    <property type="match status" value="1"/>
</dbReference>
<reference evidence="4 5" key="1">
    <citation type="submission" date="2018-09" db="EMBL/GenBank/DDBJ databases">
        <title>Genomic Encyclopedia of Archaeal and Bacterial Type Strains, Phase II (KMG-II): from individual species to whole genera.</title>
        <authorList>
            <person name="Goeker M."/>
        </authorList>
    </citation>
    <scope>NUCLEOTIDE SEQUENCE [LARGE SCALE GENOMIC DNA]</scope>
    <source>
        <strain evidence="4 5">DSM 27148</strain>
    </source>
</reference>
<evidence type="ECO:0000256" key="2">
    <source>
        <dbReference type="ARBA" id="ARBA00023315"/>
    </source>
</evidence>
<dbReference type="PANTHER" id="PTHR10545">
    <property type="entry name" value="DIAMINE N-ACETYLTRANSFERASE"/>
    <property type="match status" value="1"/>
</dbReference>
<accession>A0A419VX21</accession>
<dbReference type="InterPro" id="IPR051016">
    <property type="entry name" value="Diverse_Substrate_AcTransf"/>
</dbReference>
<dbReference type="InterPro" id="IPR000182">
    <property type="entry name" value="GNAT_dom"/>
</dbReference>
<dbReference type="Pfam" id="PF00583">
    <property type="entry name" value="Acetyltransf_1"/>
    <property type="match status" value="1"/>
</dbReference>
<keyword evidence="5" id="KW-1185">Reference proteome</keyword>
<evidence type="ECO:0000256" key="1">
    <source>
        <dbReference type="ARBA" id="ARBA00022679"/>
    </source>
</evidence>
<dbReference type="Gene3D" id="3.40.630.30">
    <property type="match status" value="1"/>
</dbReference>
<gene>
    <name evidence="4" type="ORF">BC643_3788</name>
</gene>
<dbReference type="RefSeq" id="WP_120274803.1">
    <property type="nucleotide sequence ID" value="NZ_RAPN01000003.1"/>
</dbReference>
<dbReference type="GO" id="GO:0008080">
    <property type="term" value="F:N-acetyltransferase activity"/>
    <property type="evidence" value="ECO:0007669"/>
    <property type="project" value="UniProtKB-ARBA"/>
</dbReference>
<evidence type="ECO:0000313" key="5">
    <source>
        <dbReference type="Proteomes" id="UP000283387"/>
    </source>
</evidence>
<protein>
    <submittedName>
        <fullName evidence="4">Acetyltransferase (GNAT) family protein</fullName>
    </submittedName>
</protein>
<proteinExistence type="predicted"/>
<dbReference type="SUPFAM" id="SSF55729">
    <property type="entry name" value="Acyl-CoA N-acyltransferases (Nat)"/>
    <property type="match status" value="1"/>
</dbReference>
<dbReference type="Proteomes" id="UP000283387">
    <property type="component" value="Unassembled WGS sequence"/>
</dbReference>
<feature type="domain" description="N-acetyltransferase" evidence="3">
    <location>
        <begin position="3"/>
        <end position="158"/>
    </location>
</feature>
<sequence>MKLEITDCKKEDSFDLLEFIRIKAEFDRHMRGFEGEISTTIQRIEETLFSDSPNAFAKFALADGVKAGFAVYYFRYSSFKGQTSVWLEDLLVLEQYRGNKLGEALMDELKREAQTKNCTHLAWTASKHNAAGIRFYEKIGARQVGTMTNTVYFKMDLE</sequence>
<dbReference type="PANTHER" id="PTHR10545:SF29">
    <property type="entry name" value="GH14572P-RELATED"/>
    <property type="match status" value="1"/>
</dbReference>
<organism evidence="4 5">
    <name type="scientific">Mangrovibacterium diazotrophicum</name>
    <dbReference type="NCBI Taxonomy" id="1261403"/>
    <lineage>
        <taxon>Bacteria</taxon>
        <taxon>Pseudomonadati</taxon>
        <taxon>Bacteroidota</taxon>
        <taxon>Bacteroidia</taxon>
        <taxon>Marinilabiliales</taxon>
        <taxon>Prolixibacteraceae</taxon>
        <taxon>Mangrovibacterium</taxon>
    </lineage>
</organism>
<dbReference type="EMBL" id="RAPN01000003">
    <property type="protein sequence ID" value="RKD87781.1"/>
    <property type="molecule type" value="Genomic_DNA"/>
</dbReference>
<evidence type="ECO:0000313" key="4">
    <source>
        <dbReference type="EMBL" id="RKD87781.1"/>
    </source>
</evidence>
<evidence type="ECO:0000259" key="3">
    <source>
        <dbReference type="PROSITE" id="PS51186"/>
    </source>
</evidence>
<dbReference type="OrthoDB" id="9805924at2"/>
<dbReference type="InterPro" id="IPR016181">
    <property type="entry name" value="Acyl_CoA_acyltransferase"/>
</dbReference>
<comment type="caution">
    <text evidence="4">The sequence shown here is derived from an EMBL/GenBank/DDBJ whole genome shotgun (WGS) entry which is preliminary data.</text>
</comment>
<dbReference type="CDD" id="cd04301">
    <property type="entry name" value="NAT_SF"/>
    <property type="match status" value="1"/>
</dbReference>
<dbReference type="AlphaFoldDB" id="A0A419VX21"/>
<keyword evidence="2" id="KW-0012">Acyltransferase</keyword>